<evidence type="ECO:0000256" key="5">
    <source>
        <dbReference type="ARBA" id="ARBA00023015"/>
    </source>
</evidence>
<dbReference type="InterPro" id="IPR003593">
    <property type="entry name" value="AAA+_ATPase"/>
</dbReference>
<dbReference type="PANTHER" id="PTHR32071:SF81">
    <property type="entry name" value="PROPIONATE CATABOLISM OPERON REGULATORY PROTEIN"/>
    <property type="match status" value="1"/>
</dbReference>
<dbReference type="RefSeq" id="WP_317901364.1">
    <property type="nucleotide sequence ID" value="NZ_JAIRBC010000006.1"/>
</dbReference>
<keyword evidence="3" id="KW-0067">ATP-binding</keyword>
<dbReference type="GO" id="GO:0006355">
    <property type="term" value="P:regulation of DNA-templated transcription"/>
    <property type="evidence" value="ECO:0007669"/>
    <property type="project" value="InterPro"/>
</dbReference>
<evidence type="ECO:0000256" key="3">
    <source>
        <dbReference type="ARBA" id="ARBA00022840"/>
    </source>
</evidence>
<dbReference type="InterPro" id="IPR009057">
    <property type="entry name" value="Homeodomain-like_sf"/>
</dbReference>
<dbReference type="InterPro" id="IPR025944">
    <property type="entry name" value="Sigma_54_int_dom_CS"/>
</dbReference>
<proteinExistence type="predicted"/>
<dbReference type="Gene3D" id="1.10.8.60">
    <property type="match status" value="1"/>
</dbReference>
<dbReference type="CDD" id="cd00009">
    <property type="entry name" value="AAA"/>
    <property type="match status" value="1"/>
</dbReference>
<dbReference type="PROSITE" id="PS00688">
    <property type="entry name" value="SIGMA54_INTERACT_3"/>
    <property type="match status" value="1"/>
</dbReference>
<dbReference type="SUPFAM" id="SSF46689">
    <property type="entry name" value="Homeodomain-like"/>
    <property type="match status" value="1"/>
</dbReference>
<dbReference type="Proteomes" id="UP001200642">
    <property type="component" value="Unassembled WGS sequence"/>
</dbReference>
<dbReference type="Gene3D" id="1.10.10.60">
    <property type="entry name" value="Homeodomain-like"/>
    <property type="match status" value="1"/>
</dbReference>
<feature type="modified residue" description="4-aspartylphosphate" evidence="7">
    <location>
        <position position="52"/>
    </location>
</feature>
<evidence type="ECO:0000256" key="1">
    <source>
        <dbReference type="ARBA" id="ARBA00022553"/>
    </source>
</evidence>
<reference evidence="10" key="1">
    <citation type="submission" date="2023-02" db="EMBL/GenBank/DDBJ databases">
        <title>Genome of Flavobacteriaceae gen. nov. sp. strain F89.</title>
        <authorList>
            <person name="Wang Y."/>
        </authorList>
    </citation>
    <scope>NUCLEOTIDE SEQUENCE</scope>
    <source>
        <strain evidence="10">F89</strain>
    </source>
</reference>
<keyword evidence="5" id="KW-0805">Transcription regulation</keyword>
<comment type="caution">
    <text evidence="10">The sequence shown here is derived from an EMBL/GenBank/DDBJ whole genome shotgun (WGS) entry which is preliminary data.</text>
</comment>
<dbReference type="GO" id="GO:0043565">
    <property type="term" value="F:sequence-specific DNA binding"/>
    <property type="evidence" value="ECO:0007669"/>
    <property type="project" value="InterPro"/>
</dbReference>
<dbReference type="AlphaFoldDB" id="A0AAE3EV41"/>
<keyword evidence="6" id="KW-0804">Transcription</keyword>
<evidence type="ECO:0000256" key="2">
    <source>
        <dbReference type="ARBA" id="ARBA00022741"/>
    </source>
</evidence>
<dbReference type="InterPro" id="IPR027417">
    <property type="entry name" value="P-loop_NTPase"/>
</dbReference>
<keyword evidence="2" id="KW-0547">Nucleotide-binding</keyword>
<dbReference type="GO" id="GO:0000160">
    <property type="term" value="P:phosphorelay signal transduction system"/>
    <property type="evidence" value="ECO:0007669"/>
    <property type="project" value="UniProtKB-KW"/>
</dbReference>
<dbReference type="InterPro" id="IPR002197">
    <property type="entry name" value="HTH_Fis"/>
</dbReference>
<dbReference type="InterPro" id="IPR011006">
    <property type="entry name" value="CheY-like_superfamily"/>
</dbReference>
<keyword evidence="11" id="KW-1185">Reference proteome</keyword>
<evidence type="ECO:0000256" key="6">
    <source>
        <dbReference type="ARBA" id="ARBA00023163"/>
    </source>
</evidence>
<dbReference type="FunFam" id="3.40.50.300:FF:000006">
    <property type="entry name" value="DNA-binding transcriptional regulator NtrC"/>
    <property type="match status" value="1"/>
</dbReference>
<evidence type="ECO:0000256" key="4">
    <source>
        <dbReference type="ARBA" id="ARBA00023012"/>
    </source>
</evidence>
<dbReference type="PROSITE" id="PS50110">
    <property type="entry name" value="RESPONSE_REGULATORY"/>
    <property type="match status" value="1"/>
</dbReference>
<protein>
    <submittedName>
        <fullName evidence="10">Sigma-54 dependent transcriptional regulator</fullName>
    </submittedName>
</protein>
<keyword evidence="1 7" id="KW-0597">Phosphoprotein</keyword>
<evidence type="ECO:0000313" key="11">
    <source>
        <dbReference type="Proteomes" id="UP001200642"/>
    </source>
</evidence>
<dbReference type="PROSITE" id="PS50045">
    <property type="entry name" value="SIGMA54_INTERACT_4"/>
    <property type="match status" value="1"/>
</dbReference>
<dbReference type="SMART" id="SM00382">
    <property type="entry name" value="AAA"/>
    <property type="match status" value="1"/>
</dbReference>
<dbReference type="SUPFAM" id="SSF52540">
    <property type="entry name" value="P-loop containing nucleoside triphosphate hydrolases"/>
    <property type="match status" value="1"/>
</dbReference>
<dbReference type="Gene3D" id="3.40.50.2300">
    <property type="match status" value="1"/>
</dbReference>
<evidence type="ECO:0000259" key="8">
    <source>
        <dbReference type="PROSITE" id="PS50045"/>
    </source>
</evidence>
<evidence type="ECO:0000313" key="10">
    <source>
        <dbReference type="EMBL" id="MCG2460222.1"/>
    </source>
</evidence>
<dbReference type="Pfam" id="PF02954">
    <property type="entry name" value="HTH_8"/>
    <property type="match status" value="1"/>
</dbReference>
<sequence>MPKILIIEDDAAFGQMLEKFLAKREYIVQVCFNALDAKMNFKEGSFDLVLTDLRLPNYDGIQLLSELKQMSPKVPVIVMTGYAEVGTAVKAMKKGAYDYISKPFTPDEILMVIEGSLNQKKEAEPADRSTRKASAPISVSKPSMITGISEASKKLQEYIKLVAPTNMSILITGESGTGKEVAARAIHDSSKRKDFNFVAVDCGAIPKELATSAFFGHIKGSFTGALDDKIGHFEAANQGTLFLDEVGNLSYENQIQLLRALQERKIKRVGSTKEISVDVRIITATNEDLLDAVEKGTFREDLYHRLNEFSIEIPSLEDRLEDLFLYADYFLDIANDSLDRNVEGFSDKVMEIFREYHWPGNLRELQNVIKRAVLLTPGEVVEIGSLPREVSQASERKDPIENFSKSDFEKERILKALKKTNFNKSKAAKLLQVTRKTLYNKINHYKLDL</sequence>
<feature type="domain" description="Sigma-54 factor interaction" evidence="8">
    <location>
        <begin position="145"/>
        <end position="374"/>
    </location>
</feature>
<gene>
    <name evidence="10" type="ORF">K8352_05640</name>
</gene>
<name>A0AAE3EV41_9FLAO</name>
<dbReference type="Gene3D" id="3.40.50.300">
    <property type="entry name" value="P-loop containing nucleotide triphosphate hydrolases"/>
    <property type="match status" value="1"/>
</dbReference>
<dbReference type="InterPro" id="IPR001789">
    <property type="entry name" value="Sig_transdc_resp-reg_receiver"/>
</dbReference>
<organism evidence="10 11">
    <name type="scientific">Cerina litoralis</name>
    <dbReference type="NCBI Taxonomy" id="2874477"/>
    <lineage>
        <taxon>Bacteria</taxon>
        <taxon>Pseudomonadati</taxon>
        <taxon>Bacteroidota</taxon>
        <taxon>Flavobacteriia</taxon>
        <taxon>Flavobacteriales</taxon>
        <taxon>Flavobacteriaceae</taxon>
        <taxon>Cerina</taxon>
    </lineage>
</organism>
<dbReference type="InterPro" id="IPR002078">
    <property type="entry name" value="Sigma_54_int"/>
</dbReference>
<dbReference type="SMART" id="SM00448">
    <property type="entry name" value="REC"/>
    <property type="match status" value="1"/>
</dbReference>
<dbReference type="PANTHER" id="PTHR32071">
    <property type="entry name" value="TRANSCRIPTIONAL REGULATORY PROTEIN"/>
    <property type="match status" value="1"/>
</dbReference>
<evidence type="ECO:0000259" key="9">
    <source>
        <dbReference type="PROSITE" id="PS50110"/>
    </source>
</evidence>
<evidence type="ECO:0000256" key="7">
    <source>
        <dbReference type="PROSITE-ProRule" id="PRU00169"/>
    </source>
</evidence>
<dbReference type="SUPFAM" id="SSF52172">
    <property type="entry name" value="CheY-like"/>
    <property type="match status" value="1"/>
</dbReference>
<feature type="domain" description="Response regulatory" evidence="9">
    <location>
        <begin position="3"/>
        <end position="117"/>
    </location>
</feature>
<dbReference type="PRINTS" id="PR01590">
    <property type="entry name" value="HTHFIS"/>
</dbReference>
<dbReference type="FunFam" id="3.40.50.2300:FF:000018">
    <property type="entry name" value="DNA-binding transcriptional regulator NtrC"/>
    <property type="match status" value="1"/>
</dbReference>
<dbReference type="Pfam" id="PF00072">
    <property type="entry name" value="Response_reg"/>
    <property type="match status" value="1"/>
</dbReference>
<accession>A0AAE3EV41</accession>
<dbReference type="Pfam" id="PF25601">
    <property type="entry name" value="AAA_lid_14"/>
    <property type="match status" value="1"/>
</dbReference>
<keyword evidence="4" id="KW-0902">Two-component regulatory system</keyword>
<dbReference type="GO" id="GO:0005524">
    <property type="term" value="F:ATP binding"/>
    <property type="evidence" value="ECO:0007669"/>
    <property type="project" value="UniProtKB-KW"/>
</dbReference>
<dbReference type="Pfam" id="PF00158">
    <property type="entry name" value="Sigma54_activat"/>
    <property type="match status" value="1"/>
</dbReference>
<dbReference type="InterPro" id="IPR058031">
    <property type="entry name" value="AAA_lid_NorR"/>
</dbReference>
<dbReference type="EMBL" id="JAIRBC010000006">
    <property type="protein sequence ID" value="MCG2460222.1"/>
    <property type="molecule type" value="Genomic_DNA"/>
</dbReference>